<dbReference type="InterPro" id="IPR032675">
    <property type="entry name" value="LRR_dom_sf"/>
</dbReference>
<dbReference type="SUPFAM" id="SSF52047">
    <property type="entry name" value="RNI-like"/>
    <property type="match status" value="1"/>
</dbReference>
<gene>
    <name evidence="2" type="ORF">RHS04_05587</name>
</gene>
<dbReference type="AlphaFoldDB" id="A0A8H7H7P0"/>
<proteinExistence type="predicted"/>
<feature type="compositionally biased region" description="Basic and acidic residues" evidence="1">
    <location>
        <begin position="652"/>
        <end position="664"/>
    </location>
</feature>
<evidence type="ECO:0000313" key="3">
    <source>
        <dbReference type="Proteomes" id="UP000650582"/>
    </source>
</evidence>
<protein>
    <submittedName>
        <fullName evidence="2">Uncharacterized protein</fullName>
    </submittedName>
</protein>
<dbReference type="Proteomes" id="UP000650582">
    <property type="component" value="Unassembled WGS sequence"/>
</dbReference>
<dbReference type="Gene3D" id="3.80.10.10">
    <property type="entry name" value="Ribonuclease Inhibitor"/>
    <property type="match status" value="1"/>
</dbReference>
<evidence type="ECO:0000313" key="2">
    <source>
        <dbReference type="EMBL" id="KAF8678307.1"/>
    </source>
</evidence>
<evidence type="ECO:0000256" key="1">
    <source>
        <dbReference type="SAM" id="MobiDB-lite"/>
    </source>
</evidence>
<reference evidence="2" key="1">
    <citation type="submission" date="2020-09" db="EMBL/GenBank/DDBJ databases">
        <title>Comparative genome analyses of four rice-infecting Rhizoctonia solani isolates reveal extensive enrichment of homogalacturonan modification genes.</title>
        <authorList>
            <person name="Lee D.-Y."/>
            <person name="Jeon J."/>
            <person name="Kim K.-T."/>
            <person name="Cheong K."/>
            <person name="Song H."/>
            <person name="Choi G."/>
            <person name="Ko J."/>
            <person name="Opiyo S.O."/>
            <person name="Zuo S."/>
            <person name="Madhav S."/>
            <person name="Lee Y.-H."/>
            <person name="Wang G.-L."/>
        </authorList>
    </citation>
    <scope>NUCLEOTIDE SEQUENCE</scope>
    <source>
        <strain evidence="2">AG1-IA YN-7</strain>
    </source>
</reference>
<accession>A0A8H7H7P0</accession>
<comment type="caution">
    <text evidence="2">The sequence shown here is derived from an EMBL/GenBank/DDBJ whole genome shotgun (WGS) entry which is preliminary data.</text>
</comment>
<sequence>MAARDALVHSESILTQILTTVLAHSPNLRIPLLAECGRPFHNAAANVLFKTFLLSDSDEASNPVVRNPARYASRIKTLVVVDPPRKDQESTLFELDETGEEDEDEEVSGIRPLSGGRIRDIFSTHTPHLKRFAFAPTSAPRDNTLPLKWDAPSLSVLPPLAHLRLTRLSQSGASALASHPPEVQHLELDFVWLDDWVCERLARMPRVKRMTISTGGTKLTDRGVSALVEGCETLEVLELVEVQGRLSKSLWSNVELLPMLHTLKIALSESGPHHSWTADHLLSLPCLVGLNQLTTISITRTYNGYGPVDDVALPKPVPREVVEAFASCDKVKHLECDWWAWGIDELKELVEGYSAYNSGRAVCATALAHVFVRAPCTSDASVCLGSVDPCAVCTTFARVANAGGVSARVCEWVRNWGWNGRRAWGYHDWFSNKFAPVADAISQESRQTRASGPFARERESGDESGGGCGQHKRGHHRQLDGGYGRSSSERCTQVHEAVSEIGIASQVLMGYGCMGSEWFGRTGRGAWVAHREDAKSVAGIKVEYQGCCAMDESVLNVAWTRSFLGTVPRQDAEWTGPEAEAAAEAVREYETERDGEIEREKEAKRKLAAAGRKRGATVSSGVVVVPETCGVLGNGKPRRRQSSASEGLGKPKARDDCVDWKRLG</sequence>
<dbReference type="EMBL" id="JACYCC010000039">
    <property type="protein sequence ID" value="KAF8678307.1"/>
    <property type="molecule type" value="Genomic_DNA"/>
</dbReference>
<feature type="region of interest" description="Disordered" evidence="1">
    <location>
        <begin position="631"/>
        <end position="664"/>
    </location>
</feature>
<name>A0A8H7H7P0_9AGAM</name>
<feature type="region of interest" description="Disordered" evidence="1">
    <location>
        <begin position="442"/>
        <end position="487"/>
    </location>
</feature>
<organism evidence="2 3">
    <name type="scientific">Rhizoctonia solani</name>
    <dbReference type="NCBI Taxonomy" id="456999"/>
    <lineage>
        <taxon>Eukaryota</taxon>
        <taxon>Fungi</taxon>
        <taxon>Dikarya</taxon>
        <taxon>Basidiomycota</taxon>
        <taxon>Agaricomycotina</taxon>
        <taxon>Agaricomycetes</taxon>
        <taxon>Cantharellales</taxon>
        <taxon>Ceratobasidiaceae</taxon>
        <taxon>Rhizoctonia</taxon>
    </lineage>
</organism>